<protein>
    <submittedName>
        <fullName evidence="1">Uncharacterized protein</fullName>
    </submittedName>
</protein>
<evidence type="ECO:0000313" key="1">
    <source>
        <dbReference type="EMBL" id="QBZ57234.1"/>
    </source>
</evidence>
<name>A0A4P7NAN0_PYROR</name>
<dbReference type="Proteomes" id="UP000294847">
    <property type="component" value="Chromosome 2"/>
</dbReference>
<organism evidence="1 2">
    <name type="scientific">Pyricularia oryzae</name>
    <name type="common">Rice blast fungus</name>
    <name type="synonym">Magnaporthe oryzae</name>
    <dbReference type="NCBI Taxonomy" id="318829"/>
    <lineage>
        <taxon>Eukaryota</taxon>
        <taxon>Fungi</taxon>
        <taxon>Dikarya</taxon>
        <taxon>Ascomycota</taxon>
        <taxon>Pezizomycotina</taxon>
        <taxon>Sordariomycetes</taxon>
        <taxon>Sordariomycetidae</taxon>
        <taxon>Magnaporthales</taxon>
        <taxon>Pyriculariaceae</taxon>
        <taxon>Pyricularia</taxon>
    </lineage>
</organism>
<proteinExistence type="predicted"/>
<evidence type="ECO:0000313" key="2">
    <source>
        <dbReference type="Proteomes" id="UP000294847"/>
    </source>
</evidence>
<dbReference type="AlphaFoldDB" id="A0A4P7NAN0"/>
<reference evidence="1 2" key="1">
    <citation type="journal article" date="2019" name="Mol. Biol. Evol.">
        <title>Blast fungal genomes show frequent chromosomal changes, gene gains and losses, and effector gene turnover.</title>
        <authorList>
            <person name="Gomez Luciano L.B."/>
            <person name="Jason Tsai I."/>
            <person name="Chuma I."/>
            <person name="Tosa Y."/>
            <person name="Chen Y.H."/>
            <person name="Li J.Y."/>
            <person name="Li M.Y."/>
            <person name="Jade Lu M.Y."/>
            <person name="Nakayashiki H."/>
            <person name="Li W.H."/>
        </authorList>
    </citation>
    <scope>NUCLEOTIDE SEQUENCE [LARGE SCALE GENOMIC DNA]</scope>
    <source>
        <strain evidence="1">MZ5-1-6</strain>
    </source>
</reference>
<gene>
    <name evidence="1" type="ORF">PoMZ_02158</name>
</gene>
<accession>A0A4P7NAN0</accession>
<dbReference type="EMBL" id="CP034205">
    <property type="protein sequence ID" value="QBZ57234.1"/>
    <property type="molecule type" value="Genomic_DNA"/>
</dbReference>
<sequence>MTVYSKTADTRPTAGLLDEWMAEWNIDQHDVIRTQVPELHPSKGMKTYHSLEAPRRCNH</sequence>